<dbReference type="InterPro" id="IPR027417">
    <property type="entry name" value="P-loop_NTPase"/>
</dbReference>
<dbReference type="InterPro" id="IPR041236">
    <property type="entry name" value="PriA_C"/>
</dbReference>
<evidence type="ECO:0000259" key="13">
    <source>
        <dbReference type="PROSITE" id="PS51192"/>
    </source>
</evidence>
<dbReference type="InterPro" id="IPR041222">
    <property type="entry name" value="PriA_3primeBD"/>
</dbReference>
<dbReference type="GO" id="GO:0016887">
    <property type="term" value="F:ATP hydrolysis activity"/>
    <property type="evidence" value="ECO:0007669"/>
    <property type="project" value="RHEA"/>
</dbReference>
<feature type="binding site" evidence="12">
    <location>
        <position position="483"/>
    </location>
    <ligand>
        <name>Zn(2+)</name>
        <dbReference type="ChEBI" id="CHEBI:29105"/>
        <label>1</label>
    </ligand>
</feature>
<dbReference type="Gene3D" id="3.40.50.300">
    <property type="entry name" value="P-loop containing nucleotide triphosphate hydrolases"/>
    <property type="match status" value="2"/>
</dbReference>
<comment type="caution">
    <text evidence="14">The sequence shown here is derived from an EMBL/GenBank/DDBJ whole genome shotgun (WGS) entry which is preliminary data.</text>
</comment>
<dbReference type="SMART" id="SM00490">
    <property type="entry name" value="HELICc"/>
    <property type="match status" value="1"/>
</dbReference>
<name>A0A0F4VKI2_9HYPH</name>
<dbReference type="NCBIfam" id="TIGR00595">
    <property type="entry name" value="priA"/>
    <property type="match status" value="1"/>
</dbReference>
<dbReference type="GO" id="GO:0003677">
    <property type="term" value="F:DNA binding"/>
    <property type="evidence" value="ECO:0007669"/>
    <property type="project" value="UniProtKB-UniRule"/>
</dbReference>
<dbReference type="PROSITE" id="PS51192">
    <property type="entry name" value="HELICASE_ATP_BIND_1"/>
    <property type="match status" value="1"/>
</dbReference>
<dbReference type="InterPro" id="IPR005259">
    <property type="entry name" value="PriA"/>
</dbReference>
<evidence type="ECO:0000256" key="8">
    <source>
        <dbReference type="ARBA" id="ARBA00022840"/>
    </source>
</evidence>
<evidence type="ECO:0000256" key="12">
    <source>
        <dbReference type="HAMAP-Rule" id="MF_00983"/>
    </source>
</evidence>
<dbReference type="EMBL" id="JMTK01000002">
    <property type="protein sequence ID" value="KJZ81991.1"/>
    <property type="molecule type" value="Genomic_DNA"/>
</dbReference>
<keyword evidence="5 12" id="KW-0378">Hydrolase</keyword>
<accession>A0A0F4VKI2</accession>
<dbReference type="Pfam" id="PF18074">
    <property type="entry name" value="PriA_C"/>
    <property type="match status" value="1"/>
</dbReference>
<evidence type="ECO:0000256" key="5">
    <source>
        <dbReference type="ARBA" id="ARBA00022801"/>
    </source>
</evidence>
<evidence type="ECO:0000313" key="14">
    <source>
        <dbReference type="EMBL" id="KJZ81991.1"/>
    </source>
</evidence>
<evidence type="ECO:0000256" key="11">
    <source>
        <dbReference type="ARBA" id="ARBA00048988"/>
    </source>
</evidence>
<dbReference type="GO" id="GO:0043138">
    <property type="term" value="F:3'-5' DNA helicase activity"/>
    <property type="evidence" value="ECO:0007669"/>
    <property type="project" value="UniProtKB-EC"/>
</dbReference>
<comment type="catalytic activity">
    <reaction evidence="11 12">
        <text>ATP + H2O = ADP + phosphate + H(+)</text>
        <dbReference type="Rhea" id="RHEA:13065"/>
        <dbReference type="ChEBI" id="CHEBI:15377"/>
        <dbReference type="ChEBI" id="CHEBI:15378"/>
        <dbReference type="ChEBI" id="CHEBI:30616"/>
        <dbReference type="ChEBI" id="CHEBI:43474"/>
        <dbReference type="ChEBI" id="CHEBI:456216"/>
        <dbReference type="EC" id="5.6.2.4"/>
    </reaction>
</comment>
<dbReference type="EC" id="5.6.2.4" evidence="12"/>
<dbReference type="GO" id="GO:0006310">
    <property type="term" value="P:DNA recombination"/>
    <property type="evidence" value="ECO:0007669"/>
    <property type="project" value="InterPro"/>
</dbReference>
<keyword evidence="6 12" id="KW-0347">Helicase</keyword>
<keyword evidence="2 12" id="KW-0235">DNA replication</keyword>
<dbReference type="CDD" id="cd17929">
    <property type="entry name" value="DEXHc_priA"/>
    <property type="match status" value="1"/>
</dbReference>
<dbReference type="Pfam" id="PF00270">
    <property type="entry name" value="DEAD"/>
    <property type="match status" value="1"/>
</dbReference>
<dbReference type="AlphaFoldDB" id="A0A0F4VKI2"/>
<proteinExistence type="inferred from homology"/>
<evidence type="ECO:0000256" key="6">
    <source>
        <dbReference type="ARBA" id="ARBA00022806"/>
    </source>
</evidence>
<evidence type="ECO:0000256" key="1">
    <source>
        <dbReference type="ARBA" id="ARBA00022515"/>
    </source>
</evidence>
<dbReference type="SMART" id="SM00487">
    <property type="entry name" value="DEXDc"/>
    <property type="match status" value="1"/>
</dbReference>
<feature type="binding site" evidence="12">
    <location>
        <position position="452"/>
    </location>
    <ligand>
        <name>Zn(2+)</name>
        <dbReference type="ChEBI" id="CHEBI:29105"/>
        <label>2</label>
    </ligand>
</feature>
<comment type="catalytic activity">
    <reaction evidence="12">
        <text>Couples ATP hydrolysis with the unwinding of duplex DNA by translocating in the 3'-5' direction.</text>
        <dbReference type="EC" id="5.6.2.4"/>
    </reaction>
</comment>
<dbReference type="PANTHER" id="PTHR30580">
    <property type="entry name" value="PRIMOSOMAL PROTEIN N"/>
    <property type="match status" value="1"/>
</dbReference>
<comment type="subunit">
    <text evidence="12">Component of the replication restart primosome.</text>
</comment>
<feature type="domain" description="Helicase ATP-binding" evidence="13">
    <location>
        <begin position="216"/>
        <end position="382"/>
    </location>
</feature>
<dbReference type="GO" id="GO:0006270">
    <property type="term" value="P:DNA replication initiation"/>
    <property type="evidence" value="ECO:0007669"/>
    <property type="project" value="TreeGrafter"/>
</dbReference>
<feature type="binding site" evidence="12">
    <location>
        <position position="470"/>
    </location>
    <ligand>
        <name>Zn(2+)</name>
        <dbReference type="ChEBI" id="CHEBI:29105"/>
        <label>2</label>
    </ligand>
</feature>
<comment type="function">
    <text evidence="12">Initiates the restart of stalled replication forks, which reloads the replicative helicase on sites other than the origin of replication. Recognizes and binds to abandoned replication forks and remodels them to uncover a helicase loading site. Promotes assembly of the primosome at these replication forks.</text>
</comment>
<protein>
    <recommendedName>
        <fullName evidence="12">Replication restart protein PriA</fullName>
    </recommendedName>
    <alternativeName>
        <fullName evidence="12">ATP-dependent DNA helicase PriA</fullName>
        <ecNumber evidence="12">5.6.2.4</ecNumber>
    </alternativeName>
    <alternativeName>
        <fullName evidence="12">DNA 3'-5' helicase PriA</fullName>
    </alternativeName>
</protein>
<dbReference type="Pfam" id="PF17764">
    <property type="entry name" value="PriA_3primeBD"/>
    <property type="match status" value="1"/>
</dbReference>
<feature type="binding site" evidence="12">
    <location>
        <position position="446"/>
    </location>
    <ligand>
        <name>Zn(2+)</name>
        <dbReference type="ChEBI" id="CHEBI:29105"/>
        <label>1</label>
    </ligand>
</feature>
<keyword evidence="9 12" id="KW-0238">DNA-binding</keyword>
<keyword evidence="15" id="KW-1185">Reference proteome</keyword>
<organism evidence="14 15">
    <name type="scientific">Candidatus Liberibacter solanacearum</name>
    <dbReference type="NCBI Taxonomy" id="556287"/>
    <lineage>
        <taxon>Bacteria</taxon>
        <taxon>Pseudomonadati</taxon>
        <taxon>Pseudomonadota</taxon>
        <taxon>Alphaproteobacteria</taxon>
        <taxon>Hyphomicrobiales</taxon>
        <taxon>Rhizobiaceae</taxon>
        <taxon>Liberibacter</taxon>
    </lineage>
</organism>
<dbReference type="InterPro" id="IPR011545">
    <property type="entry name" value="DEAD/DEAH_box_helicase_dom"/>
</dbReference>
<dbReference type="GO" id="GO:0005524">
    <property type="term" value="F:ATP binding"/>
    <property type="evidence" value="ECO:0007669"/>
    <property type="project" value="UniProtKB-UniRule"/>
</dbReference>
<keyword evidence="3 12" id="KW-0479">Metal-binding</keyword>
<comment type="similarity">
    <text evidence="12">Belongs to the helicase family. PriA subfamily.</text>
</comment>
<reference evidence="14 15" key="1">
    <citation type="journal article" date="2015" name="Phytopathology">
        <title>Genomes of Candidatus Liberibacter solanacearum haplotype A from New Zealand and the USA suggest significant genome plasticity in the species.</title>
        <authorList>
            <person name="Thompson S.M."/>
            <person name="Johnson C.P."/>
            <person name="Lu A.Y."/>
            <person name="Frampton R.A."/>
            <person name="Sullivan K.L."/>
            <person name="Fiers M.W."/>
            <person name="Crowhurst R.N."/>
            <person name="Pitman A.R."/>
            <person name="Scott I."/>
            <person name="Gudmestad N.C."/>
            <person name="Smith G.R."/>
        </authorList>
    </citation>
    <scope>NUCLEOTIDE SEQUENCE [LARGE SCALE GENOMIC DNA]</scope>
    <source>
        <strain evidence="14 15">LsoNZ1</strain>
    </source>
</reference>
<feature type="binding site" evidence="12">
    <location>
        <position position="443"/>
    </location>
    <ligand>
        <name>Zn(2+)</name>
        <dbReference type="ChEBI" id="CHEBI:29105"/>
        <label>1</label>
    </ligand>
</feature>
<keyword evidence="4 12" id="KW-0547">Nucleotide-binding</keyword>
<dbReference type="PANTHER" id="PTHR30580:SF0">
    <property type="entry name" value="PRIMOSOMAL PROTEIN N"/>
    <property type="match status" value="1"/>
</dbReference>
<dbReference type="NCBIfam" id="NF004070">
    <property type="entry name" value="PRK05580.2-2"/>
    <property type="match status" value="1"/>
</dbReference>
<feature type="binding site" evidence="12">
    <location>
        <position position="473"/>
    </location>
    <ligand>
        <name>Zn(2+)</name>
        <dbReference type="ChEBI" id="CHEBI:29105"/>
        <label>2</label>
    </ligand>
</feature>
<dbReference type="Gene3D" id="3.40.1440.60">
    <property type="entry name" value="PriA, 3(prime) DNA-binding domain"/>
    <property type="match status" value="1"/>
</dbReference>
<gene>
    <name evidence="12" type="primary">priA</name>
    <name evidence="14" type="ORF">DJ66_0724</name>
</gene>
<keyword evidence="1 12" id="KW-0639">Primosome</keyword>
<keyword evidence="8 12" id="KW-0067">ATP-binding</keyword>
<evidence type="ECO:0000256" key="7">
    <source>
        <dbReference type="ARBA" id="ARBA00022833"/>
    </source>
</evidence>
<dbReference type="InterPro" id="IPR001650">
    <property type="entry name" value="Helicase_C-like"/>
</dbReference>
<feature type="binding site" evidence="12">
    <location>
        <position position="486"/>
    </location>
    <ligand>
        <name>Zn(2+)</name>
        <dbReference type="ChEBI" id="CHEBI:29105"/>
        <label>1</label>
    </ligand>
</feature>
<evidence type="ECO:0000256" key="3">
    <source>
        <dbReference type="ARBA" id="ARBA00022723"/>
    </source>
</evidence>
<dbReference type="GO" id="GO:0008270">
    <property type="term" value="F:zinc ion binding"/>
    <property type="evidence" value="ECO:0007669"/>
    <property type="project" value="UniProtKB-UniRule"/>
</dbReference>
<sequence length="735" mass="82333">MLWEINVVSSVTSSEAEVCSSVVVLLLQAVSSPYTYSVPSDMRVGLGSIVRVPLRSRTVLGVVWYNSLYIGDNWKLRPIEYVFDCPPLSREMCEFIKWVANYTFSSMGLVARMVVSALSETEKMEEKIQFTGILPRIHTAARLRVLNEIKDGKIWGKRNLMLASQVSSYVIDGLKEQGVVKKIFEVASPVVESPNPNFFLPTLDQNQKDVVEQIMPLCSTGFSVSLISGVTGSGKTEVYLEIISSVLRLGKQVLILLPEISLASAILDRFQKRFGVKPAEWHSSLSAGMREKIWRQIAQGTISVVVGVRSALFLPFKKLGIIVIDEEHDISYKQEDGILYNARDMSIVRGKIESFPVILVSATPSIESRVNGLSGRYHFFHLSTRYHNSALPHLRVIDMRDQAVERGKFLSLEMLNSIRNTLERDEQALLFLNRRGYAPLTLCQVCGHRLKCPYCSCWLVEHRFRKKLHCHQCGYVEAYPQSCAACGTSGKMIACGPGVERIAEEVRDYFPLARISILSSDLDGGIKKLRLQLEAIAKGEFDIIIGTQLVAKGHNFPRMSLVGVVDGDLGLANADLRSSERTFQLLSQVTGRAGRFGLKSIGLIQAYQPIHPVMQALISGDADSFYESEIRARKEVGLPPFGRLAAVIVSGKKCQEVEKYAYNLKEKAPMSSDIVVFGPAEAPLFMVRGFYRFRLLIHGKRHSNLQKFFAYMYDNTPKKSNSLRVQFDMDPQSFL</sequence>
<dbReference type="RefSeq" id="WP_045960812.1">
    <property type="nucleotide sequence ID" value="NZ_JMTK01000002.1"/>
</dbReference>
<dbReference type="HAMAP" id="MF_00983">
    <property type="entry name" value="PriA"/>
    <property type="match status" value="1"/>
</dbReference>
<evidence type="ECO:0000313" key="15">
    <source>
        <dbReference type="Proteomes" id="UP000033731"/>
    </source>
</evidence>
<dbReference type="Proteomes" id="UP000033731">
    <property type="component" value="Unassembled WGS sequence"/>
</dbReference>
<dbReference type="InterPro" id="IPR014001">
    <property type="entry name" value="Helicase_ATP-bd"/>
</dbReference>
<dbReference type="GO" id="GO:1990077">
    <property type="term" value="C:primosome complex"/>
    <property type="evidence" value="ECO:0007669"/>
    <property type="project" value="UniProtKB-UniRule"/>
</dbReference>
<evidence type="ECO:0000256" key="9">
    <source>
        <dbReference type="ARBA" id="ARBA00023125"/>
    </source>
</evidence>
<dbReference type="SUPFAM" id="SSF52540">
    <property type="entry name" value="P-loop containing nucleoside triphosphate hydrolases"/>
    <property type="match status" value="2"/>
</dbReference>
<dbReference type="InterPro" id="IPR042115">
    <property type="entry name" value="PriA_3primeBD_sf"/>
</dbReference>
<evidence type="ECO:0000256" key="2">
    <source>
        <dbReference type="ARBA" id="ARBA00022705"/>
    </source>
</evidence>
<dbReference type="GO" id="GO:0006269">
    <property type="term" value="P:DNA replication, synthesis of primer"/>
    <property type="evidence" value="ECO:0007669"/>
    <property type="project" value="UniProtKB-KW"/>
</dbReference>
<dbReference type="FunFam" id="3.40.50.300:FF:000489">
    <property type="entry name" value="Primosome assembly protein PriA"/>
    <property type="match status" value="1"/>
</dbReference>
<feature type="binding site" evidence="12">
    <location>
        <position position="455"/>
    </location>
    <ligand>
        <name>Zn(2+)</name>
        <dbReference type="ChEBI" id="CHEBI:29105"/>
        <label>2</label>
    </ligand>
</feature>
<dbReference type="NCBIfam" id="NF004071">
    <property type="entry name" value="PRK05580.2-3"/>
    <property type="match status" value="1"/>
</dbReference>
<dbReference type="PATRIC" id="fig|556287.9.peg.749"/>
<evidence type="ECO:0000256" key="4">
    <source>
        <dbReference type="ARBA" id="ARBA00022741"/>
    </source>
</evidence>
<keyword evidence="7 12" id="KW-0862">Zinc</keyword>
<comment type="cofactor">
    <cofactor evidence="12">
        <name>Zn(2+)</name>
        <dbReference type="ChEBI" id="CHEBI:29105"/>
    </cofactor>
    <text evidence="12">Binds 2 zinc ions per subunit.</text>
</comment>
<dbReference type="GO" id="GO:0006302">
    <property type="term" value="P:double-strand break repair"/>
    <property type="evidence" value="ECO:0007669"/>
    <property type="project" value="InterPro"/>
</dbReference>
<evidence type="ECO:0000256" key="10">
    <source>
        <dbReference type="ARBA" id="ARBA00023235"/>
    </source>
</evidence>
<keyword evidence="10 12" id="KW-0413">Isomerase</keyword>